<dbReference type="InterPro" id="IPR042099">
    <property type="entry name" value="ANL_N_sf"/>
</dbReference>
<dbReference type="HOGENOM" id="CLU_000022_2_12_9"/>
<dbReference type="UniPathway" id="UPA00556"/>
<evidence type="ECO:0000313" key="10">
    <source>
        <dbReference type="EMBL" id="AEO05973.1"/>
    </source>
</evidence>
<dbReference type="KEGG" id="lmt:LMRG_02073"/>
<feature type="binding site" evidence="7">
    <location>
        <begin position="162"/>
        <end position="163"/>
    </location>
    <ligand>
        <name>ATP</name>
        <dbReference type="ChEBI" id="CHEBI:30616"/>
    </ligand>
</feature>
<keyword evidence="1 7" id="KW-0963">Cytoplasm</keyword>
<dbReference type="Proteomes" id="UP000001288">
    <property type="component" value="Chromosome"/>
</dbReference>
<feature type="binding site" evidence="7">
    <location>
        <begin position="302"/>
        <end position="307"/>
    </location>
    <ligand>
        <name>ATP</name>
        <dbReference type="ChEBI" id="CHEBI:30616"/>
    </ligand>
</feature>
<evidence type="ECO:0000256" key="2">
    <source>
        <dbReference type="ARBA" id="ARBA00022598"/>
    </source>
</evidence>
<dbReference type="InterPro" id="IPR010072">
    <property type="entry name" value="DltA"/>
</dbReference>
<dbReference type="GO" id="GO:0047473">
    <property type="term" value="F:D-alanine [D-alanyl carrier protein] ligase activity"/>
    <property type="evidence" value="ECO:0007669"/>
    <property type="project" value="UniProtKB-UniRule"/>
</dbReference>
<dbReference type="Pfam" id="PF13193">
    <property type="entry name" value="AMP-binding_C"/>
    <property type="match status" value="1"/>
</dbReference>
<protein>
    <recommendedName>
        <fullName evidence="7">D-alanine--D-alanyl carrier protein ligase</fullName>
        <shortName evidence="7">DCL</shortName>
        <ecNumber evidence="7">6.2.1.54</ecNumber>
    </recommendedName>
    <alternativeName>
        <fullName evidence="7">D-alanine--poly(phosphoribitol) ligase subunit 1</fullName>
    </alternativeName>
    <alternativeName>
        <fullName evidence="7">D-alanine-activating enzyme</fullName>
        <shortName evidence="7">DAE</shortName>
    </alternativeName>
</protein>
<dbReference type="AlphaFoldDB" id="A0A0H3GBG4"/>
<dbReference type="NCBIfam" id="TIGR01733">
    <property type="entry name" value="AA-adenyl-dom"/>
    <property type="match status" value="1"/>
</dbReference>
<dbReference type="NCBIfam" id="TIGR01734">
    <property type="entry name" value="D-ala-DACP-lig"/>
    <property type="match status" value="1"/>
</dbReference>
<dbReference type="HAMAP" id="MF_00593">
    <property type="entry name" value="DltA"/>
    <property type="match status" value="1"/>
</dbReference>
<dbReference type="NCBIfam" id="NF003417">
    <property type="entry name" value="PRK04813.1"/>
    <property type="match status" value="1"/>
</dbReference>
<accession>A0A0H3GBG4</accession>
<comment type="similarity">
    <text evidence="6 7">Belongs to the ATP-dependent AMP-binding enzyme family. DltA subfamily.</text>
</comment>
<evidence type="ECO:0000259" key="9">
    <source>
        <dbReference type="Pfam" id="PF13193"/>
    </source>
</evidence>
<keyword evidence="2 7" id="KW-0436">Ligase</keyword>
<dbReference type="GO" id="GO:0005524">
    <property type="term" value="F:ATP binding"/>
    <property type="evidence" value="ECO:0007669"/>
    <property type="project" value="UniProtKB-KW"/>
</dbReference>
<reference evidence="11" key="1">
    <citation type="submission" date="2010-04" db="EMBL/GenBank/DDBJ databases">
        <title>The genome sequence of Listeria monocytogenes strain 10403S.</title>
        <authorList>
            <consortium name="The Broad Institute Genome Sequencing Platform"/>
            <consortium name="The Broad Institute Genome Sequencing Center for Infectious Disease."/>
            <person name="Borowsky M."/>
            <person name="Borodovsky M."/>
            <person name="Young S.K."/>
            <person name="Zeng Q."/>
            <person name="Koehrsen M."/>
            <person name="Fitzgerald M."/>
            <person name="Wiedmann M."/>
            <person name="Swaminathan B."/>
            <person name="Lauer P."/>
            <person name="Portnoy D."/>
            <person name="Cossart P."/>
            <person name="Buchrieser C."/>
            <person name="Higgins D."/>
            <person name="Abouelleil A."/>
            <person name="Alvarado L."/>
            <person name="Arachchi H.M."/>
            <person name="Berlin A."/>
            <person name="Borenstein D."/>
            <person name="Brown A."/>
            <person name="Chapman S.B."/>
            <person name="Chen Z."/>
            <person name="Dunbar C.D."/>
            <person name="Engels R."/>
            <person name="Freedman E."/>
            <person name="Gearin G."/>
            <person name="Gellesch M."/>
            <person name="Goldberg J."/>
            <person name="Griggs A."/>
            <person name="Gujja S."/>
            <person name="Heilman E."/>
            <person name="Heiman D."/>
            <person name="Howarth C."/>
            <person name="Jen D."/>
            <person name="Larson L."/>
            <person name="Lui A."/>
            <person name="MacDonald J."/>
            <person name="Mehta T."/>
            <person name="Montmayeur A."/>
            <person name="Neiman D."/>
            <person name="Park D."/>
            <person name="Pearson M."/>
            <person name="Priest M."/>
            <person name="Richards J."/>
            <person name="Roberts A."/>
            <person name="Saif S."/>
            <person name="Shea T."/>
            <person name="Shenoy N."/>
            <person name="Sisk P."/>
            <person name="Stolte C."/>
            <person name="Sykes S."/>
            <person name="Walk T."/>
            <person name="White J."/>
            <person name="Yandava C."/>
            <person name="Haas B."/>
            <person name="Nusbaum C."/>
            <person name="Birren B."/>
        </authorList>
    </citation>
    <scope>NUCLEOTIDE SEQUENCE [LARGE SCALE GENOMIC DNA]</scope>
    <source>
        <strain evidence="11">10403S</strain>
    </source>
</reference>
<feature type="domain" description="AMP-dependent synthetase/ligase" evidence="8">
    <location>
        <begin position="15"/>
        <end position="371"/>
    </location>
</feature>
<keyword evidence="3 7" id="KW-0547">Nucleotide-binding</keyword>
<dbReference type="Gene3D" id="3.30.300.30">
    <property type="match status" value="1"/>
</dbReference>
<comment type="subcellular location">
    <subcellularLocation>
        <location evidence="7">Cytoplasm</location>
    </subcellularLocation>
</comment>
<dbReference type="InterPro" id="IPR025110">
    <property type="entry name" value="AMP-bd_C"/>
</dbReference>
<comment type="catalytic activity">
    <reaction evidence="7">
        <text>holo-[D-alanyl-carrier protein] + D-alanine + ATP = D-alanyl-[D-alanyl-carrier protein] + AMP + diphosphate</text>
        <dbReference type="Rhea" id="RHEA:55132"/>
        <dbReference type="Rhea" id="RHEA-COMP:14102"/>
        <dbReference type="Rhea" id="RHEA-COMP:14103"/>
        <dbReference type="ChEBI" id="CHEBI:30616"/>
        <dbReference type="ChEBI" id="CHEBI:33019"/>
        <dbReference type="ChEBI" id="CHEBI:57416"/>
        <dbReference type="ChEBI" id="CHEBI:64479"/>
        <dbReference type="ChEBI" id="CHEBI:138620"/>
        <dbReference type="ChEBI" id="CHEBI:456215"/>
        <dbReference type="EC" id="6.2.1.54"/>
    </reaction>
</comment>
<comment type="function">
    <text evidence="5 7">Catalyzes the first step in the D-alanylation of lipoteichoic acid (LTA), the activation of D-alanine and its transfer onto the D-alanyl carrier protein (Dcp) DltC. In an ATP-dependent two-step reaction, forms a high energy D-alanyl-AMP intermediate, followed by transfer of the D-alanyl residue as a thiol ester to the phosphopantheinyl prosthetic group of the Dcp. D-alanylation of LTA plays an important role in modulating the properties of the cell wall in Gram-positive bacteria, influencing the net charge of the cell wall.</text>
</comment>
<dbReference type="PANTHER" id="PTHR45398:SF1">
    <property type="entry name" value="ENZYME, PUTATIVE (JCVI)-RELATED"/>
    <property type="match status" value="1"/>
</dbReference>
<dbReference type="EMBL" id="CP002002">
    <property type="protein sequence ID" value="AEO05973.1"/>
    <property type="molecule type" value="Genomic_DNA"/>
</dbReference>
<feature type="binding site" evidence="7">
    <location>
        <position position="394"/>
    </location>
    <ligand>
        <name>ATP</name>
        <dbReference type="ChEBI" id="CHEBI:30616"/>
    </ligand>
</feature>
<dbReference type="InterPro" id="IPR045851">
    <property type="entry name" value="AMP-bd_C_sf"/>
</dbReference>
<comment type="pathway">
    <text evidence="7">Cell wall biogenesis; lipoteichoic acid biosynthesis.</text>
</comment>
<feature type="binding site" evidence="7">
    <location>
        <position position="311"/>
    </location>
    <ligand>
        <name>D-alanine</name>
        <dbReference type="ChEBI" id="CHEBI:57416"/>
    </ligand>
</feature>
<evidence type="ECO:0000313" key="11">
    <source>
        <dbReference type="Proteomes" id="UP000001288"/>
    </source>
</evidence>
<feature type="binding site" evidence="7">
    <location>
        <position position="207"/>
    </location>
    <ligand>
        <name>D-alanine</name>
        <dbReference type="ChEBI" id="CHEBI:57416"/>
    </ligand>
</feature>
<evidence type="ECO:0000256" key="5">
    <source>
        <dbReference type="ARBA" id="ARBA00054605"/>
    </source>
</evidence>
<dbReference type="InterPro" id="IPR020845">
    <property type="entry name" value="AMP-binding_CS"/>
</dbReference>
<comment type="caution">
    <text evidence="7">Lacks conserved residue(s) required for the propagation of feature annotation.</text>
</comment>
<dbReference type="SUPFAM" id="SSF56801">
    <property type="entry name" value="Acetyl-CoA synthetase-like"/>
    <property type="match status" value="1"/>
</dbReference>
<feature type="domain" description="AMP-binding enzyme C-terminal" evidence="9">
    <location>
        <begin position="425"/>
        <end position="503"/>
    </location>
</feature>
<feature type="binding site" evidence="7">
    <location>
        <position position="503"/>
    </location>
    <ligand>
        <name>ATP</name>
        <dbReference type="ChEBI" id="CHEBI:30616"/>
    </ligand>
</feature>
<dbReference type="Pfam" id="PF00501">
    <property type="entry name" value="AMP-binding"/>
    <property type="match status" value="1"/>
</dbReference>
<evidence type="ECO:0000256" key="4">
    <source>
        <dbReference type="ARBA" id="ARBA00022840"/>
    </source>
</evidence>
<dbReference type="InterPro" id="IPR000873">
    <property type="entry name" value="AMP-dep_synth/lig_dom"/>
</dbReference>
<evidence type="ECO:0000256" key="3">
    <source>
        <dbReference type="ARBA" id="ARBA00022741"/>
    </source>
</evidence>
<dbReference type="PANTHER" id="PTHR45398">
    <property type="match status" value="1"/>
</dbReference>
<proteinExistence type="inferred from homology"/>
<dbReference type="FunFam" id="3.30.300.30:FF:000012">
    <property type="entry name" value="D-alanine--D-alanyl carrier protein ligase"/>
    <property type="match status" value="1"/>
</dbReference>
<dbReference type="GO" id="GO:0070395">
    <property type="term" value="P:lipoteichoic acid biosynthetic process"/>
    <property type="evidence" value="ECO:0007669"/>
    <property type="project" value="UniProtKB-UniRule"/>
</dbReference>
<feature type="binding site" evidence="7">
    <location>
        <position position="503"/>
    </location>
    <ligand>
        <name>D-alanine</name>
        <dbReference type="ChEBI" id="CHEBI:57416"/>
    </ligand>
</feature>
<dbReference type="Gene3D" id="3.40.50.12780">
    <property type="entry name" value="N-terminal domain of ligase-like"/>
    <property type="match status" value="1"/>
</dbReference>
<dbReference type="EC" id="6.2.1.54" evidence="7"/>
<dbReference type="CDD" id="cd05945">
    <property type="entry name" value="DltA"/>
    <property type="match status" value="1"/>
</dbReference>
<name>A0A0H3GBG4_LISM4</name>
<evidence type="ECO:0000256" key="1">
    <source>
        <dbReference type="ARBA" id="ARBA00022490"/>
    </source>
</evidence>
<organism evidence="10 11">
    <name type="scientific">Listeria monocytogenes serotype 1/2a (strain 10403S)</name>
    <dbReference type="NCBI Taxonomy" id="393133"/>
    <lineage>
        <taxon>Bacteria</taxon>
        <taxon>Bacillati</taxon>
        <taxon>Bacillota</taxon>
        <taxon>Bacilli</taxon>
        <taxon>Bacillales</taxon>
        <taxon>Listeriaceae</taxon>
        <taxon>Listeria</taxon>
    </lineage>
</organism>
<evidence type="ECO:0000256" key="7">
    <source>
        <dbReference type="HAMAP-Rule" id="MF_00593"/>
    </source>
</evidence>
<dbReference type="PROSITE" id="PS00455">
    <property type="entry name" value="AMP_BINDING"/>
    <property type="match status" value="1"/>
</dbReference>
<dbReference type="InterPro" id="IPR044507">
    <property type="entry name" value="DltA-like"/>
</dbReference>
<gene>
    <name evidence="7" type="primary">dltA</name>
    <name evidence="10" type="ordered locus">LMRG_02073</name>
</gene>
<keyword evidence="4 7" id="KW-0067">ATP-binding</keyword>
<dbReference type="GO" id="GO:0005737">
    <property type="term" value="C:cytoplasm"/>
    <property type="evidence" value="ECO:0007669"/>
    <property type="project" value="UniProtKB-SubCell"/>
</dbReference>
<dbReference type="InterPro" id="IPR010071">
    <property type="entry name" value="AA_adenyl_dom"/>
</dbReference>
<evidence type="ECO:0000256" key="6">
    <source>
        <dbReference type="ARBA" id="ARBA00061336"/>
    </source>
</evidence>
<sequence length="515" mass="58264">MGISIMTTSIIERIDAWAEKTPDFPCYEYAGTRLSYKELKRQSDAFGSFLLKNLITDKEKPIIVYGHMSPLMLVAFLGSIKSGRAYVPVDVSMPVERIEQIKKAADPSMFICTEELPNNLTITGCPVLTQDQLMDALEKHFGEVPDKEACVNNDDNYYIIYTSGSTGNPKGVQISQNNLVSFSNWILQDFSLSQGLRFLNQAPFSFDLSVMDLYPSLLSGGTLVPLDKTITANMKDLYREIPAQNLDVWVSTPSFADLCLLDENFNQENNPRLTRFLFCGEVLAKKTASELLDRFPDAVIYNTYGPTEATVAVTQVKVTREIIDAYPSLPLGVIKPDMRLHIVDQETGEVLPEGEKGEIVLIGASVSKGYLNEPEKTDQVFFDYKGYQAYRTGDSGIIKDGYLFFQGRLDFQIKLHGYRIELEDIENNLKKVSYIQNCAIIPKMKDEKVDMLVAQVIPTTHDFEKEYQLSAAIKKELKEFMPAYMIPRKWIYKTDFPLTMNGKIDRKSLNSEVNK</sequence>
<evidence type="ECO:0000259" key="8">
    <source>
        <dbReference type="Pfam" id="PF00501"/>
    </source>
</evidence>